<gene>
    <name evidence="3" type="ORF">mMyoMyo1_011346</name>
</gene>
<proteinExistence type="predicted"/>
<keyword evidence="4" id="KW-1185">Reference proteome</keyword>
<organism evidence="3 4">
    <name type="scientific">Myotis myotis</name>
    <name type="common">Greater mouse-eared bat</name>
    <name type="synonym">Vespertilio myotis</name>
    <dbReference type="NCBI Taxonomy" id="51298"/>
    <lineage>
        <taxon>Eukaryota</taxon>
        <taxon>Metazoa</taxon>
        <taxon>Chordata</taxon>
        <taxon>Craniata</taxon>
        <taxon>Vertebrata</taxon>
        <taxon>Euteleostomi</taxon>
        <taxon>Mammalia</taxon>
        <taxon>Eutheria</taxon>
        <taxon>Laurasiatheria</taxon>
        <taxon>Chiroptera</taxon>
        <taxon>Yangochiroptera</taxon>
        <taxon>Vespertilionidae</taxon>
        <taxon>Myotis</taxon>
    </lineage>
</organism>
<keyword evidence="2" id="KW-1133">Transmembrane helix</keyword>
<dbReference type="EMBL" id="JABWUV010000005">
    <property type="protein sequence ID" value="KAF6355147.1"/>
    <property type="molecule type" value="Genomic_DNA"/>
</dbReference>
<keyword evidence="2" id="KW-0812">Transmembrane</keyword>
<evidence type="ECO:0000256" key="1">
    <source>
        <dbReference type="SAM" id="MobiDB-lite"/>
    </source>
</evidence>
<dbReference type="AlphaFoldDB" id="A0A7J7XZJ1"/>
<evidence type="ECO:0000313" key="4">
    <source>
        <dbReference type="Proteomes" id="UP000527355"/>
    </source>
</evidence>
<keyword evidence="2" id="KW-0472">Membrane</keyword>
<name>A0A7J7XZJ1_MYOMY</name>
<comment type="caution">
    <text evidence="3">The sequence shown here is derived from an EMBL/GenBank/DDBJ whole genome shotgun (WGS) entry which is preliminary data.</text>
</comment>
<evidence type="ECO:0000313" key="3">
    <source>
        <dbReference type="EMBL" id="KAF6355147.1"/>
    </source>
</evidence>
<reference evidence="3 4" key="1">
    <citation type="journal article" date="2020" name="Nature">
        <title>Six reference-quality genomes reveal evolution of bat adaptations.</title>
        <authorList>
            <person name="Jebb D."/>
            <person name="Huang Z."/>
            <person name="Pippel M."/>
            <person name="Hughes G.M."/>
            <person name="Lavrichenko K."/>
            <person name="Devanna P."/>
            <person name="Winkler S."/>
            <person name="Jermiin L.S."/>
            <person name="Skirmuntt E.C."/>
            <person name="Katzourakis A."/>
            <person name="Burkitt-Gray L."/>
            <person name="Ray D.A."/>
            <person name="Sullivan K.A.M."/>
            <person name="Roscito J.G."/>
            <person name="Kirilenko B.M."/>
            <person name="Davalos L.M."/>
            <person name="Corthals A.P."/>
            <person name="Power M.L."/>
            <person name="Jones G."/>
            <person name="Ransome R.D."/>
            <person name="Dechmann D.K.N."/>
            <person name="Locatelli A.G."/>
            <person name="Puechmaille S.J."/>
            <person name="Fedrigo O."/>
            <person name="Jarvis E.D."/>
            <person name="Hiller M."/>
            <person name="Vernes S.C."/>
            <person name="Myers E.W."/>
            <person name="Teeling E.C."/>
        </authorList>
    </citation>
    <scope>NUCLEOTIDE SEQUENCE [LARGE SCALE GENOMIC DNA]</scope>
    <source>
        <strain evidence="3">MMyoMyo1</strain>
        <tissue evidence="3">Flight muscle</tissue>
    </source>
</reference>
<sequence>MKAFHREALSFLVIKIEERVILQLSITLTLYIFYYVIINTRGLMHKDSSKNRPPSPSCRHQLPSGTQDPGLGSGRHLPPSLRPCRPPVAPPPPAPLIASVLPCPAAPHLHKHPGPATAIFVVSICIFPPDWLWPPPSLL</sequence>
<accession>A0A7J7XZJ1</accession>
<evidence type="ECO:0000256" key="2">
    <source>
        <dbReference type="SAM" id="Phobius"/>
    </source>
</evidence>
<dbReference type="Proteomes" id="UP000527355">
    <property type="component" value="Unassembled WGS sequence"/>
</dbReference>
<protein>
    <submittedName>
        <fullName evidence="3">Uncharacterized protein</fullName>
    </submittedName>
</protein>
<feature type="transmembrane region" description="Helical" evidence="2">
    <location>
        <begin position="20"/>
        <end position="38"/>
    </location>
</feature>
<feature type="region of interest" description="Disordered" evidence="1">
    <location>
        <begin position="46"/>
        <end position="90"/>
    </location>
</feature>
<feature type="compositionally biased region" description="Pro residues" evidence="1">
    <location>
        <begin position="80"/>
        <end position="90"/>
    </location>
</feature>